<name>I1CXD3_9PSEU</name>
<dbReference type="HOGENOM" id="CLU_041009_0_0_11"/>
<evidence type="ECO:0008006" key="3">
    <source>
        <dbReference type="Google" id="ProtNLM"/>
    </source>
</evidence>
<accession>I1CXD3</accession>
<dbReference type="InterPro" id="IPR046828">
    <property type="entry name" value="RepSA"/>
</dbReference>
<evidence type="ECO:0000313" key="1">
    <source>
        <dbReference type="EMBL" id="EIE97357.1"/>
    </source>
</evidence>
<gene>
    <name evidence="1" type="ORF">SacglDRAFT_00402</name>
</gene>
<dbReference type="Pfam" id="PF20199">
    <property type="entry name" value="RepSA"/>
    <property type="match status" value="1"/>
</dbReference>
<evidence type="ECO:0000313" key="2">
    <source>
        <dbReference type="Proteomes" id="UP000005087"/>
    </source>
</evidence>
<reference evidence="1 2" key="1">
    <citation type="submission" date="2011-09" db="EMBL/GenBank/DDBJ databases">
        <authorList>
            <consortium name="US DOE Joint Genome Institute (JGI-PGF)"/>
            <person name="Lucas S."/>
            <person name="Han J."/>
            <person name="Lapidus A."/>
            <person name="Cheng J.-F."/>
            <person name="Goodwin L."/>
            <person name="Pitluck S."/>
            <person name="Peters L."/>
            <person name="Land M.L."/>
            <person name="Hauser L."/>
            <person name="Brambilla E."/>
            <person name="Klenk H.-P."/>
            <person name="Woyke T.J."/>
        </authorList>
    </citation>
    <scope>NUCLEOTIDE SEQUENCE [LARGE SCALE GENOMIC DNA]</scope>
    <source>
        <strain evidence="1 2">K62</strain>
    </source>
</reference>
<protein>
    <recommendedName>
        <fullName evidence="3">Replication initiation protein</fullName>
    </recommendedName>
</protein>
<proteinExistence type="predicted"/>
<organism evidence="1 2">
    <name type="scientific">Saccharomonospora glauca K62</name>
    <dbReference type="NCBI Taxonomy" id="928724"/>
    <lineage>
        <taxon>Bacteria</taxon>
        <taxon>Bacillati</taxon>
        <taxon>Actinomycetota</taxon>
        <taxon>Actinomycetes</taxon>
        <taxon>Pseudonocardiales</taxon>
        <taxon>Pseudonocardiaceae</taxon>
        <taxon>Saccharomonospora</taxon>
    </lineage>
</organism>
<reference evidence="2" key="2">
    <citation type="submission" date="2012-01" db="EMBL/GenBank/DDBJ databases">
        <title>Noncontiguous Finished sequence of chromosome of Saccharomonospora glauca K62.</title>
        <authorList>
            <consortium name="US DOE Joint Genome Institute"/>
            <person name="Lucas S."/>
            <person name="Han J."/>
            <person name="Lapidus A."/>
            <person name="Cheng J.-F."/>
            <person name="Goodwin L."/>
            <person name="Pitluck S."/>
            <person name="Peters L."/>
            <person name="Mikhailova N."/>
            <person name="Held B."/>
            <person name="Detter J.C."/>
            <person name="Han C."/>
            <person name="Tapia R."/>
            <person name="Land M."/>
            <person name="Hauser L."/>
            <person name="Kyrpides N."/>
            <person name="Ivanova N."/>
            <person name="Pagani I."/>
            <person name="Brambilla E.-M."/>
            <person name="Klenk H.-P."/>
            <person name="Woyke T."/>
        </authorList>
    </citation>
    <scope>NUCLEOTIDE SEQUENCE [LARGE SCALE GENOMIC DNA]</scope>
    <source>
        <strain evidence="2">K62</strain>
    </source>
</reference>
<dbReference type="Proteomes" id="UP000005087">
    <property type="component" value="Chromosome"/>
</dbReference>
<dbReference type="EMBL" id="CM001484">
    <property type="protein sequence ID" value="EIE97357.1"/>
    <property type="molecule type" value="Genomic_DNA"/>
</dbReference>
<dbReference type="STRING" id="928724.SacglDRAFT_00402"/>
<sequence>MTPVRTSRLVGELPGEDERLALLLRGSGFRSWRAKVEAVGGCAKPVRLAGSAVWETADGRRVRELDGTLLAACGNRRESVCPSCAHRYSADTFHLVRAGLSGGKGVAEAVAGHPRLFVTLTAPSFGSVHNQPATRSGQRRPCACGRVHHDYDPVLGTPLDPESYDYVGAVLWQAHASELWRRFTITCARHLARALGVRPSALKHHLRLSYAKVAEYQRRGLVHFHAVIRLDGPDGPDTAPPAAATVGLLERVVRSAAAAVAVDSPPSEAVGARRLVWGRQIDCRAITETEPDDPAALVRGSSVASYIAKYATKGTGHAPGADTPIRSEQHIADLDVTDHTRTMIRTAWWLGGLPELADLRLRKWAHMLGFRGHFLTKSRRYSTTFTALRGARREHRFAQELADLGIHDPDQVTVINDWSLIGVGYRSAAERDFAHAIAEKAIQRRRGHRVESAAVV</sequence>
<dbReference type="RefSeq" id="WP_005461284.1">
    <property type="nucleotide sequence ID" value="NZ_CM001484.1"/>
</dbReference>
<dbReference type="OrthoDB" id="3203793at2"/>
<dbReference type="AlphaFoldDB" id="I1CXD3"/>
<dbReference type="eggNOG" id="COG0484">
    <property type="taxonomic scope" value="Bacteria"/>
</dbReference>
<keyword evidence="2" id="KW-1185">Reference proteome</keyword>